<dbReference type="GeneID" id="94849361"/>
<dbReference type="RefSeq" id="XP_068367314.1">
    <property type="nucleotide sequence ID" value="XM_068514657.1"/>
</dbReference>
<name>A0A1J4KSU3_9EUKA</name>
<organism evidence="1 2">
    <name type="scientific">Tritrichomonas foetus</name>
    <dbReference type="NCBI Taxonomy" id="1144522"/>
    <lineage>
        <taxon>Eukaryota</taxon>
        <taxon>Metamonada</taxon>
        <taxon>Parabasalia</taxon>
        <taxon>Tritrichomonadida</taxon>
        <taxon>Tritrichomonadidae</taxon>
        <taxon>Tritrichomonas</taxon>
    </lineage>
</organism>
<protein>
    <submittedName>
        <fullName evidence="1">Uncharacterized protein</fullName>
    </submittedName>
</protein>
<comment type="caution">
    <text evidence="1">The sequence shown here is derived from an EMBL/GenBank/DDBJ whole genome shotgun (WGS) entry which is preliminary data.</text>
</comment>
<keyword evidence="2" id="KW-1185">Reference proteome</keyword>
<evidence type="ECO:0000313" key="2">
    <source>
        <dbReference type="Proteomes" id="UP000179807"/>
    </source>
</evidence>
<dbReference type="VEuPathDB" id="TrichDB:TRFO_43161"/>
<proteinExistence type="predicted"/>
<accession>A0A1J4KSU3</accession>
<sequence length="281" mass="31128">MMKLNNAQQEQYVKDKTTHVNNITNEAVNGVRSIGEAGRALANTLSGSNVRMGGALNSNMDNKVPNQFNPQGLNGPAYDVGKLVAGGEPVQAPVAGPGINPFTIDKQPVQQPVQRKPPFITPNPQLVQGISNLTIQEEDLKAIQNNDPGPCDFQAVQRGSRLHKLLEDYKTIIEEAKKHKLPQFPGTDKLPQNVQDILVPAFNAIQKFPANGKQVLTNILELAWKYDNANLPETFVKNRKQTLTNLFNGIGQNMLDTFEARKNYRETLLQKKAQQQEERTG</sequence>
<dbReference type="EMBL" id="MLAK01000419">
    <property type="protein sequence ID" value="OHT14178.1"/>
    <property type="molecule type" value="Genomic_DNA"/>
</dbReference>
<dbReference type="AlphaFoldDB" id="A0A1J4KSU3"/>
<evidence type="ECO:0000313" key="1">
    <source>
        <dbReference type="EMBL" id="OHT14178.1"/>
    </source>
</evidence>
<reference evidence="1" key="1">
    <citation type="submission" date="2016-10" db="EMBL/GenBank/DDBJ databases">
        <authorList>
            <person name="Benchimol M."/>
            <person name="Almeida L.G."/>
            <person name="Vasconcelos A.T."/>
            <person name="Perreira-Neves A."/>
            <person name="Rosa I.A."/>
            <person name="Tasca T."/>
            <person name="Bogo M.R."/>
            <person name="de Souza W."/>
        </authorList>
    </citation>
    <scope>NUCLEOTIDE SEQUENCE [LARGE SCALE GENOMIC DNA]</scope>
    <source>
        <strain evidence="1">K</strain>
    </source>
</reference>
<gene>
    <name evidence="1" type="ORF">TRFO_43161</name>
</gene>
<dbReference type="Proteomes" id="UP000179807">
    <property type="component" value="Unassembled WGS sequence"/>
</dbReference>